<evidence type="ECO:0000256" key="4">
    <source>
        <dbReference type="ARBA" id="ARBA00022692"/>
    </source>
</evidence>
<dbReference type="PANTHER" id="PTHR13315">
    <property type="entry name" value="METALLO PHOSPHOESTERASE RELATED"/>
    <property type="match status" value="1"/>
</dbReference>
<dbReference type="Gene3D" id="3.60.21.10">
    <property type="match status" value="1"/>
</dbReference>
<evidence type="ECO:0000256" key="2">
    <source>
        <dbReference type="ARBA" id="ARBA00004141"/>
    </source>
</evidence>
<dbReference type="InterPro" id="IPR004843">
    <property type="entry name" value="Calcineurin-like_PHP"/>
</dbReference>
<reference evidence="10 11" key="1">
    <citation type="journal article" date="2011" name="Cell">
        <title>The monarch butterfly genome yields insights into long-distance migration.</title>
        <authorList>
            <person name="Zhan S."/>
            <person name="Merlin C."/>
            <person name="Boore J.L."/>
            <person name="Reppert S.M."/>
        </authorList>
    </citation>
    <scope>NUCLEOTIDE SEQUENCE [LARGE SCALE GENOMIC DNA]</scope>
    <source>
        <strain evidence="10">F-2</strain>
    </source>
</reference>
<keyword evidence="8" id="KW-0472">Membrane</keyword>
<name>A0A212ET80_DANPL</name>
<proteinExistence type="inferred from homology"/>
<dbReference type="Proteomes" id="UP000007151">
    <property type="component" value="Unassembled WGS sequence"/>
</dbReference>
<protein>
    <submittedName>
        <fullName evidence="10">Metallophosphoesterase 1</fullName>
    </submittedName>
</protein>
<dbReference type="GO" id="GO:0016787">
    <property type="term" value="F:hydrolase activity"/>
    <property type="evidence" value="ECO:0007669"/>
    <property type="project" value="UniProtKB-KW"/>
</dbReference>
<evidence type="ECO:0000313" key="11">
    <source>
        <dbReference type="Proteomes" id="UP000007151"/>
    </source>
</evidence>
<dbReference type="STRING" id="278856.A0A212ET80"/>
<dbReference type="EMBL" id="AGBW02012631">
    <property type="protein sequence ID" value="OWR44687.1"/>
    <property type="molecule type" value="Genomic_DNA"/>
</dbReference>
<dbReference type="Pfam" id="PF00149">
    <property type="entry name" value="Metallophos"/>
    <property type="match status" value="1"/>
</dbReference>
<dbReference type="GO" id="GO:0006506">
    <property type="term" value="P:GPI anchor biosynthetic process"/>
    <property type="evidence" value="ECO:0007669"/>
    <property type="project" value="InterPro"/>
</dbReference>
<evidence type="ECO:0000256" key="9">
    <source>
        <dbReference type="ARBA" id="ARBA00023211"/>
    </source>
</evidence>
<evidence type="ECO:0000256" key="5">
    <source>
        <dbReference type="ARBA" id="ARBA00022723"/>
    </source>
</evidence>
<keyword evidence="4" id="KW-0812">Transmembrane</keyword>
<comment type="caution">
    <text evidence="10">The sequence shown here is derived from an EMBL/GenBank/DDBJ whole genome shotgun (WGS) entry which is preliminary data.</text>
</comment>
<evidence type="ECO:0000256" key="3">
    <source>
        <dbReference type="ARBA" id="ARBA00008895"/>
    </source>
</evidence>
<gene>
    <name evidence="10" type="ORF">KGM_203793</name>
</gene>
<keyword evidence="6" id="KW-0378">Hydrolase</keyword>
<organism evidence="10 11">
    <name type="scientific">Danaus plexippus plexippus</name>
    <dbReference type="NCBI Taxonomy" id="278856"/>
    <lineage>
        <taxon>Eukaryota</taxon>
        <taxon>Metazoa</taxon>
        <taxon>Ecdysozoa</taxon>
        <taxon>Arthropoda</taxon>
        <taxon>Hexapoda</taxon>
        <taxon>Insecta</taxon>
        <taxon>Pterygota</taxon>
        <taxon>Neoptera</taxon>
        <taxon>Endopterygota</taxon>
        <taxon>Lepidoptera</taxon>
        <taxon>Glossata</taxon>
        <taxon>Ditrysia</taxon>
        <taxon>Papilionoidea</taxon>
        <taxon>Nymphalidae</taxon>
        <taxon>Danainae</taxon>
        <taxon>Danaini</taxon>
        <taxon>Danaina</taxon>
        <taxon>Danaus</taxon>
        <taxon>Danaus</taxon>
    </lineage>
</organism>
<evidence type="ECO:0000313" key="10">
    <source>
        <dbReference type="EMBL" id="OWR44687.1"/>
    </source>
</evidence>
<keyword evidence="9" id="KW-0464">Manganese</keyword>
<comment type="subcellular location">
    <subcellularLocation>
        <location evidence="2">Membrane</location>
        <topology evidence="2">Multi-pass membrane protein</topology>
    </subcellularLocation>
</comment>
<dbReference type="FunCoup" id="A0A212ET80">
    <property type="interactions" value="751"/>
</dbReference>
<comment type="cofactor">
    <cofactor evidence="1">
        <name>Mn(2+)</name>
        <dbReference type="ChEBI" id="CHEBI:29035"/>
    </cofactor>
</comment>
<keyword evidence="11" id="KW-1185">Reference proteome</keyword>
<evidence type="ECO:0000256" key="6">
    <source>
        <dbReference type="ARBA" id="ARBA00022801"/>
    </source>
</evidence>
<dbReference type="OrthoDB" id="9984693at2759"/>
<comment type="similarity">
    <text evidence="3">Belongs to the metallophosphoesterase superfamily. MPPE1 family.</text>
</comment>
<keyword evidence="7" id="KW-1133">Transmembrane helix</keyword>
<accession>A0A212ET80</accession>
<dbReference type="KEGG" id="dpl:KGM_203793"/>
<dbReference type="InterPro" id="IPR029052">
    <property type="entry name" value="Metallo-depent_PP-like"/>
</dbReference>
<evidence type="ECO:0000256" key="7">
    <source>
        <dbReference type="ARBA" id="ARBA00022989"/>
    </source>
</evidence>
<dbReference type="eggNOG" id="KOG3662">
    <property type="taxonomic scope" value="Eukaryota"/>
</dbReference>
<evidence type="ECO:0000256" key="1">
    <source>
        <dbReference type="ARBA" id="ARBA00001936"/>
    </source>
</evidence>
<dbReference type="GO" id="GO:0046872">
    <property type="term" value="F:metal ion binding"/>
    <property type="evidence" value="ECO:0007669"/>
    <property type="project" value="UniProtKB-KW"/>
</dbReference>
<dbReference type="InterPro" id="IPR033308">
    <property type="entry name" value="PGAP5/Cdc1/Ted1"/>
</dbReference>
<dbReference type="GO" id="GO:0016020">
    <property type="term" value="C:membrane"/>
    <property type="evidence" value="ECO:0007669"/>
    <property type="project" value="UniProtKB-SubCell"/>
</dbReference>
<dbReference type="SUPFAM" id="SSF56300">
    <property type="entry name" value="Metallo-dependent phosphatases"/>
    <property type="match status" value="1"/>
</dbReference>
<sequence length="366" mass="42474">MRRLTKNLLILLIGLGLIGFYCEFLIYYIVTLQCGWPNLTDQNEDVLKAFILSDPHLLGPFRGHWLDKWRREWQMHQSFQAIVKVHNPDVVFVLGDLFDEGEWTNNKQFKSYVDRFHNLFSLPDHIKMYAVVGNHDIGFHNRIRRGSAERFSKLLNAPSVQHIILKDNHFVLINSMALEGDSCDLCRKAQMSIDKIAERLDLCSKKSEQCSMNNTIVKYSKPVIMQHFPLFRKSDSICTEPDAPPLPERNKLFRPKIDALSKEATDYLVRQIKPRAVFGGHTHHGCLVQHLYKQYDDIEFLEYSVPSFSWRNRPDPKYLLVSITPNSYKTIKCALPTETTLALTAVILTVLLIIYISRMRIIGRKV</sequence>
<evidence type="ECO:0000256" key="8">
    <source>
        <dbReference type="ARBA" id="ARBA00023136"/>
    </source>
</evidence>
<dbReference type="PANTHER" id="PTHR13315:SF0">
    <property type="entry name" value="METALLOPHOSPHOESTERASE 1"/>
    <property type="match status" value="1"/>
</dbReference>
<dbReference type="AlphaFoldDB" id="A0A212ET80"/>
<keyword evidence="5" id="KW-0479">Metal-binding</keyword>